<feature type="transmembrane region" description="Helical" evidence="5">
    <location>
        <begin position="99"/>
        <end position="117"/>
    </location>
</feature>
<keyword evidence="4 5" id="KW-0472">Membrane</keyword>
<feature type="domain" description="O-antigen ligase-related" evidence="6">
    <location>
        <begin position="203"/>
        <end position="358"/>
    </location>
</feature>
<organism evidence="7 8">
    <name type="scientific">Phaeodactylibacter luteus</name>
    <dbReference type="NCBI Taxonomy" id="1564516"/>
    <lineage>
        <taxon>Bacteria</taxon>
        <taxon>Pseudomonadati</taxon>
        <taxon>Bacteroidota</taxon>
        <taxon>Saprospiria</taxon>
        <taxon>Saprospirales</taxon>
        <taxon>Haliscomenobacteraceae</taxon>
        <taxon>Phaeodactylibacter</taxon>
    </lineage>
</organism>
<feature type="transmembrane region" description="Helical" evidence="5">
    <location>
        <begin position="123"/>
        <end position="145"/>
    </location>
</feature>
<feature type="transmembrane region" description="Helical" evidence="5">
    <location>
        <begin position="20"/>
        <end position="48"/>
    </location>
</feature>
<evidence type="ECO:0000313" key="7">
    <source>
        <dbReference type="EMBL" id="TXB67626.1"/>
    </source>
</evidence>
<dbReference type="PANTHER" id="PTHR37422">
    <property type="entry name" value="TEICHURONIC ACID BIOSYNTHESIS PROTEIN TUAE"/>
    <property type="match status" value="1"/>
</dbReference>
<feature type="transmembrane region" description="Helical" evidence="5">
    <location>
        <begin position="204"/>
        <end position="231"/>
    </location>
</feature>
<evidence type="ECO:0000313" key="8">
    <source>
        <dbReference type="Proteomes" id="UP000321580"/>
    </source>
</evidence>
<keyword evidence="2 5" id="KW-0812">Transmembrane</keyword>
<dbReference type="Proteomes" id="UP000321580">
    <property type="component" value="Unassembled WGS sequence"/>
</dbReference>
<evidence type="ECO:0000256" key="5">
    <source>
        <dbReference type="SAM" id="Phobius"/>
    </source>
</evidence>
<name>A0A5C6RYE0_9BACT</name>
<evidence type="ECO:0000256" key="4">
    <source>
        <dbReference type="ARBA" id="ARBA00023136"/>
    </source>
</evidence>
<feature type="transmembrane region" description="Helical" evidence="5">
    <location>
        <begin position="166"/>
        <end position="184"/>
    </location>
</feature>
<feature type="transmembrane region" description="Helical" evidence="5">
    <location>
        <begin position="240"/>
        <end position="261"/>
    </location>
</feature>
<keyword evidence="3 5" id="KW-1133">Transmembrane helix</keyword>
<dbReference type="InterPro" id="IPR051533">
    <property type="entry name" value="WaaL-like"/>
</dbReference>
<dbReference type="GO" id="GO:0016020">
    <property type="term" value="C:membrane"/>
    <property type="evidence" value="ECO:0007669"/>
    <property type="project" value="UniProtKB-SubCell"/>
</dbReference>
<gene>
    <name evidence="7" type="ORF">FRY97_04330</name>
</gene>
<feature type="transmembrane region" description="Helical" evidence="5">
    <location>
        <begin position="68"/>
        <end position="87"/>
    </location>
</feature>
<dbReference type="RefSeq" id="WP_147166207.1">
    <property type="nucleotide sequence ID" value="NZ_VOOR01000006.1"/>
</dbReference>
<comment type="subcellular location">
    <subcellularLocation>
        <location evidence="1">Membrane</location>
        <topology evidence="1">Multi-pass membrane protein</topology>
    </subcellularLocation>
</comment>
<dbReference type="Pfam" id="PF04932">
    <property type="entry name" value="Wzy_C"/>
    <property type="match status" value="1"/>
</dbReference>
<evidence type="ECO:0000256" key="3">
    <source>
        <dbReference type="ARBA" id="ARBA00022989"/>
    </source>
</evidence>
<reference evidence="7 8" key="1">
    <citation type="submission" date="2019-08" db="EMBL/GenBank/DDBJ databases">
        <title>Genome of Phaeodactylibacter luteus.</title>
        <authorList>
            <person name="Bowman J.P."/>
        </authorList>
    </citation>
    <scope>NUCLEOTIDE SEQUENCE [LARGE SCALE GENOMIC DNA]</scope>
    <source>
        <strain evidence="7 8">KCTC 42180</strain>
    </source>
</reference>
<dbReference type="EMBL" id="VOOR01000006">
    <property type="protein sequence ID" value="TXB67626.1"/>
    <property type="molecule type" value="Genomic_DNA"/>
</dbReference>
<keyword evidence="8" id="KW-1185">Reference proteome</keyword>
<dbReference type="AlphaFoldDB" id="A0A5C6RYE0"/>
<evidence type="ECO:0000256" key="2">
    <source>
        <dbReference type="ARBA" id="ARBA00022692"/>
    </source>
</evidence>
<dbReference type="PANTHER" id="PTHR37422:SF13">
    <property type="entry name" value="LIPOPOLYSACCHARIDE BIOSYNTHESIS PROTEIN PA4999-RELATED"/>
    <property type="match status" value="1"/>
</dbReference>
<dbReference type="PROSITE" id="PS51257">
    <property type="entry name" value="PROKAR_LIPOPROTEIN"/>
    <property type="match status" value="1"/>
</dbReference>
<comment type="caution">
    <text evidence="7">The sequence shown here is derived from an EMBL/GenBank/DDBJ whole genome shotgun (WGS) entry which is preliminary data.</text>
</comment>
<protein>
    <recommendedName>
        <fullName evidence="6">O-antigen ligase-related domain-containing protein</fullName>
    </recommendedName>
</protein>
<feature type="transmembrane region" description="Helical" evidence="5">
    <location>
        <begin position="342"/>
        <end position="366"/>
    </location>
</feature>
<accession>A0A5C6RYE0</accession>
<evidence type="ECO:0000259" key="6">
    <source>
        <dbReference type="Pfam" id="PF04932"/>
    </source>
</evidence>
<proteinExistence type="predicted"/>
<sequence length="418" mass="47426">MPDIRSFLRTFPAPAHHQWLGLACFAAMVWGLYTAAEAIISIAVIALACNVLLNRSVGHIFRRFLRDPAMLGLTGVFLLYVCSGFFSEDTGYWLRRLRLALPYLALPIGVLSIPRLGRAQYHGLLYFFFLWALGSSLYSLALYLQDFESITAQYKVGKVLPTPVQHIRYSLMLAFAVPVGAYLARQRLYWLGGWERYLQWGGSVFLFLFLHVLAVRSGLLALYCCVAYWLLRWIFLRRKWALGLGLALGLAGGLWLSATYVPTLKNKVNYTIYSLQQFARGEKLDELSDSHRLGSVLAGLALLKQEPVTGVGLGDLRAGCEAYYQAHIPSIAGRDLLPHNQWLFVAAATGLPGLLYFLWATVFPLWQRQRWKDWLSVSFHLILFSSFLVEHTLETQFGLTLYLWFVVLMARFHSPEKG</sequence>
<dbReference type="InterPro" id="IPR007016">
    <property type="entry name" value="O-antigen_ligase-rel_domated"/>
</dbReference>
<dbReference type="OrthoDB" id="1492360at2"/>
<evidence type="ECO:0000256" key="1">
    <source>
        <dbReference type="ARBA" id="ARBA00004141"/>
    </source>
</evidence>